<evidence type="ECO:0000256" key="8">
    <source>
        <dbReference type="RuleBase" id="RU366020"/>
    </source>
</evidence>
<accession>A0A834LHB5</accession>
<comment type="caution">
    <text evidence="10">The sequence shown here is derived from an EMBL/GenBank/DDBJ whole genome shotgun (WGS) entry which is preliminary data.</text>
</comment>
<evidence type="ECO:0000256" key="5">
    <source>
        <dbReference type="ARBA" id="ARBA00022801"/>
    </source>
</evidence>
<organism evidence="10 11">
    <name type="scientific">Rhododendron simsii</name>
    <name type="common">Sims's rhododendron</name>
    <dbReference type="NCBI Taxonomy" id="118357"/>
    <lineage>
        <taxon>Eukaryota</taxon>
        <taxon>Viridiplantae</taxon>
        <taxon>Streptophyta</taxon>
        <taxon>Embryophyta</taxon>
        <taxon>Tracheophyta</taxon>
        <taxon>Spermatophyta</taxon>
        <taxon>Magnoliopsida</taxon>
        <taxon>eudicotyledons</taxon>
        <taxon>Gunneridae</taxon>
        <taxon>Pentapetalae</taxon>
        <taxon>asterids</taxon>
        <taxon>Ericales</taxon>
        <taxon>Ericaceae</taxon>
        <taxon>Ericoideae</taxon>
        <taxon>Rhodoreae</taxon>
        <taxon>Rhododendron</taxon>
    </lineage>
</organism>
<dbReference type="EC" id="3.1.3.16" evidence="8"/>
<dbReference type="Gene3D" id="3.60.40.10">
    <property type="entry name" value="PPM-type phosphatase domain"/>
    <property type="match status" value="2"/>
</dbReference>
<evidence type="ECO:0000256" key="2">
    <source>
        <dbReference type="ARBA" id="ARBA00001946"/>
    </source>
</evidence>
<dbReference type="EMBL" id="WJXA01000008">
    <property type="protein sequence ID" value="KAF7135821.1"/>
    <property type="molecule type" value="Genomic_DNA"/>
</dbReference>
<keyword evidence="11" id="KW-1185">Reference proteome</keyword>
<dbReference type="GO" id="GO:0046872">
    <property type="term" value="F:metal ion binding"/>
    <property type="evidence" value="ECO:0007669"/>
    <property type="project" value="UniProtKB-UniRule"/>
</dbReference>
<keyword evidence="4 8" id="KW-0479">Metal-binding</keyword>
<evidence type="ECO:0000256" key="4">
    <source>
        <dbReference type="ARBA" id="ARBA00022723"/>
    </source>
</evidence>
<dbReference type="AlphaFoldDB" id="A0A834LHB5"/>
<dbReference type="PANTHER" id="PTHR12320:SF88">
    <property type="entry name" value="PROTEIN PHOSPHATASE"/>
    <property type="match status" value="1"/>
</dbReference>
<evidence type="ECO:0000313" key="10">
    <source>
        <dbReference type="EMBL" id="KAF7135821.1"/>
    </source>
</evidence>
<protein>
    <recommendedName>
        <fullName evidence="8">Protein phosphatase</fullName>
        <ecNumber evidence="8">3.1.3.16</ecNumber>
    </recommendedName>
</protein>
<dbReference type="SMART" id="SM00331">
    <property type="entry name" value="PP2C_SIG"/>
    <property type="match status" value="1"/>
</dbReference>
<keyword evidence="6 8" id="KW-0460">Magnesium</keyword>
<comment type="catalytic activity">
    <reaction evidence="8">
        <text>O-phospho-L-seryl-[protein] + H2O = L-seryl-[protein] + phosphate</text>
        <dbReference type="Rhea" id="RHEA:20629"/>
        <dbReference type="Rhea" id="RHEA-COMP:9863"/>
        <dbReference type="Rhea" id="RHEA-COMP:11604"/>
        <dbReference type="ChEBI" id="CHEBI:15377"/>
        <dbReference type="ChEBI" id="CHEBI:29999"/>
        <dbReference type="ChEBI" id="CHEBI:43474"/>
        <dbReference type="ChEBI" id="CHEBI:83421"/>
        <dbReference type="EC" id="3.1.3.16"/>
    </reaction>
</comment>
<keyword evidence="8" id="KW-0904">Protein phosphatase</keyword>
<dbReference type="OrthoDB" id="60843at2759"/>
<dbReference type="PROSITE" id="PS51746">
    <property type="entry name" value="PPM_2"/>
    <property type="match status" value="1"/>
</dbReference>
<name>A0A834LHB5_RHOSS</name>
<dbReference type="SMART" id="SM00332">
    <property type="entry name" value="PP2Cc"/>
    <property type="match status" value="1"/>
</dbReference>
<evidence type="ECO:0000259" key="9">
    <source>
        <dbReference type="PROSITE" id="PS51746"/>
    </source>
</evidence>
<dbReference type="FunFam" id="3.60.40.10:FF:000138">
    <property type="entry name" value="5-azacytidine resistance protein azr1"/>
    <property type="match status" value="1"/>
</dbReference>
<dbReference type="InterPro" id="IPR036457">
    <property type="entry name" value="PPM-type-like_dom_sf"/>
</dbReference>
<dbReference type="InterPro" id="IPR039123">
    <property type="entry name" value="PPTC7"/>
</dbReference>
<dbReference type="GO" id="GO:0004722">
    <property type="term" value="F:protein serine/threonine phosphatase activity"/>
    <property type="evidence" value="ECO:0007669"/>
    <property type="project" value="UniProtKB-EC"/>
</dbReference>
<comment type="similarity">
    <text evidence="3 8">Belongs to the PP2C family.</text>
</comment>
<keyword evidence="7 8" id="KW-0464">Manganese</keyword>
<dbReference type="PANTHER" id="PTHR12320">
    <property type="entry name" value="PROTEIN PHOSPHATASE 2C"/>
    <property type="match status" value="1"/>
</dbReference>
<reference evidence="10" key="1">
    <citation type="submission" date="2019-11" db="EMBL/GenBank/DDBJ databases">
        <authorList>
            <person name="Liu Y."/>
            <person name="Hou J."/>
            <person name="Li T.-Q."/>
            <person name="Guan C.-H."/>
            <person name="Wu X."/>
            <person name="Wu H.-Z."/>
            <person name="Ling F."/>
            <person name="Zhang R."/>
            <person name="Shi X.-G."/>
            <person name="Ren J.-P."/>
            <person name="Chen E.-F."/>
            <person name="Sun J.-M."/>
        </authorList>
    </citation>
    <scope>NUCLEOTIDE SEQUENCE</scope>
    <source>
        <strain evidence="10">Adult_tree_wgs_1</strain>
        <tissue evidence="10">Leaves</tissue>
    </source>
</reference>
<evidence type="ECO:0000313" key="11">
    <source>
        <dbReference type="Proteomes" id="UP000626092"/>
    </source>
</evidence>
<comment type="cofactor">
    <cofactor evidence="2 8">
        <name>Mg(2+)</name>
        <dbReference type="ChEBI" id="CHEBI:18420"/>
    </cofactor>
</comment>
<feature type="domain" description="PPM-type phosphatase" evidence="9">
    <location>
        <begin position="130"/>
        <end position="386"/>
    </location>
</feature>
<evidence type="ECO:0000256" key="1">
    <source>
        <dbReference type="ARBA" id="ARBA00001936"/>
    </source>
</evidence>
<comment type="catalytic activity">
    <reaction evidence="8">
        <text>O-phospho-L-threonyl-[protein] + H2O = L-threonyl-[protein] + phosphate</text>
        <dbReference type="Rhea" id="RHEA:47004"/>
        <dbReference type="Rhea" id="RHEA-COMP:11060"/>
        <dbReference type="Rhea" id="RHEA-COMP:11605"/>
        <dbReference type="ChEBI" id="CHEBI:15377"/>
        <dbReference type="ChEBI" id="CHEBI:30013"/>
        <dbReference type="ChEBI" id="CHEBI:43474"/>
        <dbReference type="ChEBI" id="CHEBI:61977"/>
        <dbReference type="EC" id="3.1.3.16"/>
    </reaction>
</comment>
<dbReference type="InterPro" id="IPR001932">
    <property type="entry name" value="PPM-type_phosphatase-like_dom"/>
</dbReference>
<dbReference type="SUPFAM" id="SSF81606">
    <property type="entry name" value="PP2C-like"/>
    <property type="match status" value="1"/>
</dbReference>
<sequence length="405" mass="42872">MAASGSNAATGDLVVDNLISGCGKVSTFGKPVGVHFDYRTLHNCRKAGVGLKSHEAISRRSVLAGYHVTRRSGSCRLLLGPSLSNSSSPCYSHGAVPDVSFHGSVFDGQLADSAVSADKNILVDTTLKLQSGSCYLPHPDKEKTGGEDAHFIREDEHVIGIADGVGGWADVGVNAGIYARELMSNSFAAIQDEPKGSIDPARVLEKAHSITKSKGSSTACIIALTHQSLHAINLGDSGFIIVREGRTIFQSPVQQHGFNFPYQLASGSEGDQPSCGQGNRYKFRCVTAVSCPSLVFTIAVVPGDIIVAGTDGLFDNLFSKEIDTVVGDGMRAGLEPRVIAQTIAALARQRALDRNRQTPFSSAAQDAGFRYFGGKLDDTTVVVSFITSSATMIMSHLGCMFRAKT</sequence>
<keyword evidence="5 8" id="KW-0378">Hydrolase</keyword>
<comment type="cofactor">
    <cofactor evidence="1 8">
        <name>Mn(2+)</name>
        <dbReference type="ChEBI" id="CHEBI:29035"/>
    </cofactor>
</comment>
<proteinExistence type="inferred from homology"/>
<gene>
    <name evidence="10" type="ORF">RHSIM_Rhsim08G0112900</name>
</gene>
<dbReference type="Proteomes" id="UP000626092">
    <property type="component" value="Unassembled WGS sequence"/>
</dbReference>
<evidence type="ECO:0000256" key="7">
    <source>
        <dbReference type="ARBA" id="ARBA00023211"/>
    </source>
</evidence>
<evidence type="ECO:0000256" key="6">
    <source>
        <dbReference type="ARBA" id="ARBA00022842"/>
    </source>
</evidence>
<evidence type="ECO:0000256" key="3">
    <source>
        <dbReference type="ARBA" id="ARBA00006702"/>
    </source>
</evidence>